<feature type="chain" id="PRO_5043051057" description="Leucine-rich repeat-containing N-terminal plant-type domain-containing protein" evidence="5">
    <location>
        <begin position="25"/>
        <end position="436"/>
    </location>
</feature>
<evidence type="ECO:0000256" key="2">
    <source>
        <dbReference type="ARBA" id="ARBA00022525"/>
    </source>
</evidence>
<dbReference type="Proteomes" id="UP001417504">
    <property type="component" value="Unassembled WGS sequence"/>
</dbReference>
<comment type="subcellular location">
    <subcellularLocation>
        <location evidence="1">Secreted</location>
    </subcellularLocation>
</comment>
<dbReference type="GO" id="GO:0005576">
    <property type="term" value="C:extracellular region"/>
    <property type="evidence" value="ECO:0007669"/>
    <property type="project" value="UniProtKB-SubCell"/>
</dbReference>
<sequence>MAYTIATIALFTLLLLSCLLCSSAKSNTRELAIGIDDAKCVTRPRPYCGRSPSPMKFADKRLKQVYPVIQAFKKRITRDPQGVTKTWVGTNICKYKGFYCDAPPDNKSAIALASADFNGFRLAAPTLKGFIDKLPDLALFHANSNNFSGNDIFAELDNLQHYLYEFDVSNNNLAGQFPPAFLMLNNITFLDIRYNQFSGPVPPQIFAKPLDVLFLNNNNFDQFLPENLGSTTALYVTLANNHFSGPIPRSIGQAAPTLLEILFLNNRLSGCLPYEIGYLNRLTLFDAGLNQLTGPIPFSFACLEKIERLNLAGNKFYGAVPELLCLVKSLTNLSLSDNYFTFVGPFCMALVNRGVLDLRNNCVPGLPFQRSALECAEFFFYRFLEHPKFCDHPFWFAYIPCNLTHIWGGERGSGAVTDRPVTAKSPSYAALEKHRT</sequence>
<comment type="caution">
    <text evidence="6">The sequence shown here is derived from an EMBL/GenBank/DDBJ whole genome shotgun (WGS) entry which is preliminary data.</text>
</comment>
<evidence type="ECO:0000256" key="5">
    <source>
        <dbReference type="SAM" id="SignalP"/>
    </source>
</evidence>
<dbReference type="InterPro" id="IPR001611">
    <property type="entry name" value="Leu-rich_rpt"/>
</dbReference>
<protein>
    <recommendedName>
        <fullName evidence="8">Leucine-rich repeat-containing N-terminal plant-type domain-containing protein</fullName>
    </recommendedName>
</protein>
<evidence type="ECO:0000313" key="7">
    <source>
        <dbReference type="Proteomes" id="UP001417504"/>
    </source>
</evidence>
<dbReference type="PANTHER" id="PTHR32093:SF128">
    <property type="entry name" value="LEUCINE-RICH REPEAT-CONTAINING N-TERMINAL PLANT-TYPE DOMAIN-CONTAINING PROTEIN"/>
    <property type="match status" value="1"/>
</dbReference>
<accession>A0AAP0I627</accession>
<dbReference type="PANTHER" id="PTHR32093">
    <property type="entry name" value="LEUCINE-RICH REPEAT EXTENSIN-LIKE PROTEIN 3-RELATED"/>
    <property type="match status" value="1"/>
</dbReference>
<keyword evidence="3 5" id="KW-0732">Signal</keyword>
<gene>
    <name evidence="6" type="ORF">Sjap_017335</name>
</gene>
<dbReference type="InterPro" id="IPR032675">
    <property type="entry name" value="LRR_dom_sf"/>
</dbReference>
<evidence type="ECO:0000256" key="1">
    <source>
        <dbReference type="ARBA" id="ARBA00004613"/>
    </source>
</evidence>
<dbReference type="InterPro" id="IPR051582">
    <property type="entry name" value="LRR_extensin-like_regulator"/>
</dbReference>
<dbReference type="EMBL" id="JBBNAE010000007">
    <property type="protein sequence ID" value="KAK9109275.1"/>
    <property type="molecule type" value="Genomic_DNA"/>
</dbReference>
<organism evidence="6 7">
    <name type="scientific">Stephania japonica</name>
    <dbReference type="NCBI Taxonomy" id="461633"/>
    <lineage>
        <taxon>Eukaryota</taxon>
        <taxon>Viridiplantae</taxon>
        <taxon>Streptophyta</taxon>
        <taxon>Embryophyta</taxon>
        <taxon>Tracheophyta</taxon>
        <taxon>Spermatophyta</taxon>
        <taxon>Magnoliopsida</taxon>
        <taxon>Ranunculales</taxon>
        <taxon>Menispermaceae</taxon>
        <taxon>Menispermoideae</taxon>
        <taxon>Cissampelideae</taxon>
        <taxon>Stephania</taxon>
    </lineage>
</organism>
<feature type="signal peptide" evidence="5">
    <location>
        <begin position="1"/>
        <end position="24"/>
    </location>
</feature>
<evidence type="ECO:0000256" key="4">
    <source>
        <dbReference type="ARBA" id="ARBA00022737"/>
    </source>
</evidence>
<dbReference type="SUPFAM" id="SSF52058">
    <property type="entry name" value="L domain-like"/>
    <property type="match status" value="1"/>
</dbReference>
<reference evidence="6 7" key="1">
    <citation type="submission" date="2024-01" db="EMBL/GenBank/DDBJ databases">
        <title>Genome assemblies of Stephania.</title>
        <authorList>
            <person name="Yang L."/>
        </authorList>
    </citation>
    <scope>NUCLEOTIDE SEQUENCE [LARGE SCALE GENOMIC DNA]</scope>
    <source>
        <strain evidence="6">QJT</strain>
        <tissue evidence="6">Leaf</tissue>
    </source>
</reference>
<name>A0AAP0I627_9MAGN</name>
<keyword evidence="7" id="KW-1185">Reference proteome</keyword>
<keyword evidence="2" id="KW-0964">Secreted</keyword>
<evidence type="ECO:0000256" key="3">
    <source>
        <dbReference type="ARBA" id="ARBA00022729"/>
    </source>
</evidence>
<evidence type="ECO:0008006" key="8">
    <source>
        <dbReference type="Google" id="ProtNLM"/>
    </source>
</evidence>
<proteinExistence type="predicted"/>
<evidence type="ECO:0000313" key="6">
    <source>
        <dbReference type="EMBL" id="KAK9109275.1"/>
    </source>
</evidence>
<keyword evidence="4" id="KW-0677">Repeat</keyword>
<dbReference type="Gene3D" id="3.80.10.10">
    <property type="entry name" value="Ribonuclease Inhibitor"/>
    <property type="match status" value="1"/>
</dbReference>
<dbReference type="Pfam" id="PF00560">
    <property type="entry name" value="LRR_1"/>
    <property type="match status" value="1"/>
</dbReference>
<dbReference type="AlphaFoldDB" id="A0AAP0I627"/>